<name>A0A830GY93_9CREN</name>
<reference evidence="1" key="1">
    <citation type="journal article" date="2014" name="Int. J. Syst. Evol. Microbiol.">
        <title>Complete genome sequence of Corynebacterium casei LMG S-19264T (=DSM 44701T), isolated from a smear-ripened cheese.</title>
        <authorList>
            <consortium name="US DOE Joint Genome Institute (JGI-PGF)"/>
            <person name="Walter F."/>
            <person name="Albersmeier A."/>
            <person name="Kalinowski J."/>
            <person name="Ruckert C."/>
        </authorList>
    </citation>
    <scope>NUCLEOTIDE SEQUENCE</scope>
    <source>
        <strain evidence="1">JCM 10088</strain>
    </source>
</reference>
<organism evidence="1 2">
    <name type="scientific">Thermocladium modestius</name>
    <dbReference type="NCBI Taxonomy" id="62609"/>
    <lineage>
        <taxon>Archaea</taxon>
        <taxon>Thermoproteota</taxon>
        <taxon>Thermoprotei</taxon>
        <taxon>Thermoproteales</taxon>
        <taxon>Thermoproteaceae</taxon>
        <taxon>Thermocladium</taxon>
    </lineage>
</organism>
<dbReference type="OrthoDB" id="26752at2157"/>
<dbReference type="Gene3D" id="2.40.50.140">
    <property type="entry name" value="Nucleic acid-binding proteins"/>
    <property type="match status" value="1"/>
</dbReference>
<reference evidence="1" key="2">
    <citation type="submission" date="2020-09" db="EMBL/GenBank/DDBJ databases">
        <authorList>
            <person name="Sun Q."/>
            <person name="Ohkuma M."/>
        </authorList>
    </citation>
    <scope>NUCLEOTIDE SEQUENCE</scope>
    <source>
        <strain evidence="1">JCM 10088</strain>
    </source>
</reference>
<proteinExistence type="predicted"/>
<dbReference type="InterPro" id="IPR012340">
    <property type="entry name" value="NA-bd_OB-fold"/>
</dbReference>
<comment type="caution">
    <text evidence="1">The sequence shown here is derived from an EMBL/GenBank/DDBJ whole genome shotgun (WGS) entry which is preliminary data.</text>
</comment>
<dbReference type="EMBL" id="BMNL01000003">
    <property type="protein sequence ID" value="GGP21676.1"/>
    <property type="molecule type" value="Genomic_DNA"/>
</dbReference>
<keyword evidence="2" id="KW-1185">Reference proteome</keyword>
<dbReference type="Proteomes" id="UP000610960">
    <property type="component" value="Unassembled WGS sequence"/>
</dbReference>
<evidence type="ECO:0000313" key="2">
    <source>
        <dbReference type="Proteomes" id="UP000610960"/>
    </source>
</evidence>
<protein>
    <submittedName>
        <fullName evidence="1">Uncharacterized protein</fullName>
    </submittedName>
</protein>
<accession>A0A830GY93</accession>
<gene>
    <name evidence="1" type="ORF">GCM10007981_14450</name>
</gene>
<sequence length="104" mass="11376">MYSFEADLDVVKVEMEGGVARLFLGSNAVVEVPSKFAAGVGKKIHLKISEERDEPSNWSVYMWGVVYASGKNSYRISAGGFIVGLDNVDKPPQVGTKLYIGIKY</sequence>
<evidence type="ECO:0000313" key="1">
    <source>
        <dbReference type="EMBL" id="GGP21676.1"/>
    </source>
</evidence>
<dbReference type="RefSeq" id="WP_188596735.1">
    <property type="nucleotide sequence ID" value="NZ_BMNL01000003.1"/>
</dbReference>
<dbReference type="AlphaFoldDB" id="A0A830GY93"/>